<gene>
    <name evidence="11" type="ORF">PV11_07940</name>
</gene>
<proteinExistence type="predicted"/>
<evidence type="ECO:0000259" key="10">
    <source>
        <dbReference type="PROSITE" id="PS50048"/>
    </source>
</evidence>
<dbReference type="GO" id="GO:0045944">
    <property type="term" value="P:positive regulation of transcription by RNA polymerase II"/>
    <property type="evidence" value="ECO:0007669"/>
    <property type="project" value="TreeGrafter"/>
</dbReference>
<keyword evidence="5" id="KW-0238">DNA-binding</keyword>
<keyword evidence="2" id="KW-0479">Metal-binding</keyword>
<dbReference type="InterPro" id="IPR001138">
    <property type="entry name" value="Zn2Cys6_DnaBD"/>
</dbReference>
<dbReference type="GO" id="GO:0006351">
    <property type="term" value="P:DNA-templated transcription"/>
    <property type="evidence" value="ECO:0007669"/>
    <property type="project" value="InterPro"/>
</dbReference>
<dbReference type="CDD" id="cd12148">
    <property type="entry name" value="fungal_TF_MHR"/>
    <property type="match status" value="1"/>
</dbReference>
<dbReference type="GO" id="GO:0005634">
    <property type="term" value="C:nucleus"/>
    <property type="evidence" value="ECO:0007669"/>
    <property type="project" value="UniProtKB-SubCell"/>
</dbReference>
<evidence type="ECO:0000256" key="2">
    <source>
        <dbReference type="ARBA" id="ARBA00022723"/>
    </source>
</evidence>
<dbReference type="PANTHER" id="PTHR47782">
    <property type="entry name" value="ZN(II)2CYS6 TRANSCRIPTION FACTOR (EUROFUNG)-RELATED"/>
    <property type="match status" value="1"/>
</dbReference>
<keyword evidence="4" id="KW-0805">Transcription regulation</keyword>
<dbReference type="Pfam" id="PF04082">
    <property type="entry name" value="Fungal_trans"/>
    <property type="match status" value="1"/>
</dbReference>
<dbReference type="GO" id="GO:0008270">
    <property type="term" value="F:zinc ion binding"/>
    <property type="evidence" value="ECO:0007669"/>
    <property type="project" value="InterPro"/>
</dbReference>
<keyword evidence="3" id="KW-0862">Zinc</keyword>
<protein>
    <recommendedName>
        <fullName evidence="10">Zn(2)-C6 fungal-type domain-containing protein</fullName>
    </recommendedName>
</protein>
<dbReference type="OrthoDB" id="189997at2759"/>
<name>A0A0D1YBT7_9EURO</name>
<dbReference type="InterPro" id="IPR036864">
    <property type="entry name" value="Zn2-C6_fun-type_DNA-bd_sf"/>
</dbReference>
<evidence type="ECO:0000313" key="11">
    <source>
        <dbReference type="EMBL" id="KIV80442.1"/>
    </source>
</evidence>
<evidence type="ECO:0000256" key="9">
    <source>
        <dbReference type="SAM" id="Phobius"/>
    </source>
</evidence>
<dbReference type="Proteomes" id="UP000053599">
    <property type="component" value="Unassembled WGS sequence"/>
</dbReference>
<evidence type="ECO:0000256" key="5">
    <source>
        <dbReference type="ARBA" id="ARBA00023125"/>
    </source>
</evidence>
<dbReference type="GO" id="GO:0043565">
    <property type="term" value="F:sequence-specific DNA binding"/>
    <property type="evidence" value="ECO:0007669"/>
    <property type="project" value="TreeGrafter"/>
</dbReference>
<dbReference type="AlphaFoldDB" id="A0A0D1YBT7"/>
<dbReference type="EMBL" id="KN846953">
    <property type="protein sequence ID" value="KIV80442.1"/>
    <property type="molecule type" value="Genomic_DNA"/>
</dbReference>
<keyword evidence="8" id="KW-0175">Coiled coil</keyword>
<evidence type="ECO:0000256" key="3">
    <source>
        <dbReference type="ARBA" id="ARBA00022833"/>
    </source>
</evidence>
<feature type="domain" description="Zn(2)-C6 fungal-type" evidence="10">
    <location>
        <begin position="9"/>
        <end position="39"/>
    </location>
</feature>
<dbReference type="InterPro" id="IPR052202">
    <property type="entry name" value="Yeast_MetPath_Reg"/>
</dbReference>
<feature type="coiled-coil region" evidence="8">
    <location>
        <begin position="51"/>
        <end position="78"/>
    </location>
</feature>
<dbReference type="HOGENOM" id="CLU_012101_0_0_1"/>
<dbReference type="PROSITE" id="PS00463">
    <property type="entry name" value="ZN2_CY6_FUNGAL_1"/>
    <property type="match status" value="1"/>
</dbReference>
<accession>A0A0D1YBT7</accession>
<sequence length="735" mass="81949">MADDSKQTACDRCHKRKAKCDKIQPACSSCIKAETSCVYTTRDPAIRRQDLEKLERRLRQMEAKNEALTSQLRDANYRATLSNSAGAVGAASSSQPPAAVLANGSSSNNNNVISSNNEVASQVSFLSLSAGGERQFLGSASGLLLASLLQADSRAKVRGTTQDEDHHNATRRFSSTVARPGIMTPDVTALPPNMLARSLVSAYLAHDHLAYPFLHAGRLLQILEAVYSDDTFYRTHPYEAFTLDMVLAIATAQVSKFDWQVMPDAETHHDRAMNRLGVVLGSGGSLDALQAILLICQYRVGSGLYDASASLWHLVGIAARMCFELGLHRESVYYSSEDGTSGIDEAALERSEMKRRCFWCVVAMDRVTSITLGRPLAIHLEDCDTELPRAEANIVLSPDNSLSPTEPIGSPPWQLRTAIFVHIVRYRLLCGKILSSLHNVIKSRMTASFDYESVRRQLTEELEAWRSDILSLPLGALPTESDRSSFRSREWYDLLYQNGILMLYRPSPSLHEVPLNNDTLQRIFDAAQKCISIYAYLHRSRRINYSCITLHGVFIGGLSYIYAVRSHFQNRRRQVRGSMDQQPLLACLATDPSINQIVNTTRDCSNVLVAVSERWSTARNAHQVFGRLSDALLTDVIEFQTQARSPFAAMTPQQQYMAPTMPTMNGMTTTPTMQQSFPSVASSHDLDFSYQECFDDLQNLYTSYDFGNVSMMQASQDWLFEIQSLDQSYPTHMGQ</sequence>
<dbReference type="SMART" id="SM00906">
    <property type="entry name" value="Fungal_trans"/>
    <property type="match status" value="1"/>
</dbReference>
<evidence type="ECO:0000256" key="1">
    <source>
        <dbReference type="ARBA" id="ARBA00004123"/>
    </source>
</evidence>
<evidence type="ECO:0000256" key="4">
    <source>
        <dbReference type="ARBA" id="ARBA00023015"/>
    </source>
</evidence>
<dbReference type="STRING" id="1016849.A0A0D1YBT7"/>
<evidence type="ECO:0000256" key="8">
    <source>
        <dbReference type="SAM" id="Coils"/>
    </source>
</evidence>
<dbReference type="InterPro" id="IPR007219">
    <property type="entry name" value="XnlR_reg_dom"/>
</dbReference>
<dbReference type="SUPFAM" id="SSF57701">
    <property type="entry name" value="Zn2/Cys6 DNA-binding domain"/>
    <property type="match status" value="1"/>
</dbReference>
<dbReference type="GO" id="GO:0000981">
    <property type="term" value="F:DNA-binding transcription factor activity, RNA polymerase II-specific"/>
    <property type="evidence" value="ECO:0007669"/>
    <property type="project" value="InterPro"/>
</dbReference>
<dbReference type="PANTHER" id="PTHR47782:SF12">
    <property type="entry name" value="ZN(II)2CYS6 TRANSCRIPTION FACTOR (EUROFUNG)"/>
    <property type="match status" value="1"/>
</dbReference>
<keyword evidence="9" id="KW-0472">Membrane</keyword>
<dbReference type="Gene3D" id="4.10.240.10">
    <property type="entry name" value="Zn(2)-C6 fungal-type DNA-binding domain"/>
    <property type="match status" value="1"/>
</dbReference>
<feature type="transmembrane region" description="Helical" evidence="9">
    <location>
        <begin position="543"/>
        <end position="563"/>
    </location>
</feature>
<dbReference type="Pfam" id="PF00172">
    <property type="entry name" value="Zn_clus"/>
    <property type="match status" value="1"/>
</dbReference>
<comment type="subcellular location">
    <subcellularLocation>
        <location evidence="1">Nucleus</location>
    </subcellularLocation>
</comment>
<evidence type="ECO:0000256" key="6">
    <source>
        <dbReference type="ARBA" id="ARBA00023163"/>
    </source>
</evidence>
<keyword evidence="9" id="KW-1133">Transmembrane helix</keyword>
<dbReference type="PROSITE" id="PS50048">
    <property type="entry name" value="ZN2_CY6_FUNGAL_2"/>
    <property type="match status" value="1"/>
</dbReference>
<reference evidence="11 12" key="1">
    <citation type="submission" date="2015-01" db="EMBL/GenBank/DDBJ databases">
        <title>The Genome Sequence of Exophiala sideris CBS121828.</title>
        <authorList>
            <consortium name="The Broad Institute Genomics Platform"/>
            <person name="Cuomo C."/>
            <person name="de Hoog S."/>
            <person name="Gorbushina A."/>
            <person name="Stielow B."/>
            <person name="Teixiera M."/>
            <person name="Abouelleil A."/>
            <person name="Chapman S.B."/>
            <person name="Priest M."/>
            <person name="Young S.K."/>
            <person name="Wortman J."/>
            <person name="Nusbaum C."/>
            <person name="Birren B."/>
        </authorList>
    </citation>
    <scope>NUCLEOTIDE SEQUENCE [LARGE SCALE GENOMIC DNA]</scope>
    <source>
        <strain evidence="11 12">CBS 121828</strain>
    </source>
</reference>
<keyword evidence="9" id="KW-0812">Transmembrane</keyword>
<dbReference type="SMART" id="SM00066">
    <property type="entry name" value="GAL4"/>
    <property type="match status" value="1"/>
</dbReference>
<keyword evidence="6" id="KW-0804">Transcription</keyword>
<keyword evidence="7" id="KW-0539">Nucleus</keyword>
<organism evidence="11 12">
    <name type="scientific">Exophiala sideris</name>
    <dbReference type="NCBI Taxonomy" id="1016849"/>
    <lineage>
        <taxon>Eukaryota</taxon>
        <taxon>Fungi</taxon>
        <taxon>Dikarya</taxon>
        <taxon>Ascomycota</taxon>
        <taxon>Pezizomycotina</taxon>
        <taxon>Eurotiomycetes</taxon>
        <taxon>Chaetothyriomycetidae</taxon>
        <taxon>Chaetothyriales</taxon>
        <taxon>Herpotrichiellaceae</taxon>
        <taxon>Exophiala</taxon>
    </lineage>
</organism>
<dbReference type="CDD" id="cd00067">
    <property type="entry name" value="GAL4"/>
    <property type="match status" value="1"/>
</dbReference>
<evidence type="ECO:0000313" key="12">
    <source>
        <dbReference type="Proteomes" id="UP000053599"/>
    </source>
</evidence>
<evidence type="ECO:0000256" key="7">
    <source>
        <dbReference type="ARBA" id="ARBA00023242"/>
    </source>
</evidence>